<dbReference type="Proteomes" id="UP000054032">
    <property type="component" value="Unassembled WGS sequence"/>
</dbReference>
<proteinExistence type="predicted"/>
<dbReference type="GeneID" id="19127170"/>
<dbReference type="KEGG" id="bor:COCMIDRAFT_87967"/>
<dbReference type="RefSeq" id="XP_007685250.1">
    <property type="nucleotide sequence ID" value="XM_007687060.1"/>
</dbReference>
<reference evidence="2 3" key="1">
    <citation type="journal article" date="2013" name="PLoS Genet.">
        <title>Comparative genome structure, secondary metabolite, and effector coding capacity across Cochliobolus pathogens.</title>
        <authorList>
            <person name="Condon B.J."/>
            <person name="Leng Y."/>
            <person name="Wu D."/>
            <person name="Bushley K.E."/>
            <person name="Ohm R.A."/>
            <person name="Otillar R."/>
            <person name="Martin J."/>
            <person name="Schackwitz W."/>
            <person name="Grimwood J."/>
            <person name="MohdZainudin N."/>
            <person name="Xue C."/>
            <person name="Wang R."/>
            <person name="Manning V.A."/>
            <person name="Dhillon B."/>
            <person name="Tu Z.J."/>
            <person name="Steffenson B.J."/>
            <person name="Salamov A."/>
            <person name="Sun H."/>
            <person name="Lowry S."/>
            <person name="LaButti K."/>
            <person name="Han J."/>
            <person name="Copeland A."/>
            <person name="Lindquist E."/>
            <person name="Barry K."/>
            <person name="Schmutz J."/>
            <person name="Baker S.E."/>
            <person name="Ciuffetti L.M."/>
            <person name="Grigoriev I.V."/>
            <person name="Zhong S."/>
            <person name="Turgeon B.G."/>
        </authorList>
    </citation>
    <scope>NUCLEOTIDE SEQUENCE [LARGE SCALE GENOMIC DNA]</scope>
    <source>
        <strain evidence="2 3">ATCC 44560</strain>
    </source>
</reference>
<dbReference type="AlphaFoldDB" id="W6ZE18"/>
<evidence type="ECO:0000313" key="3">
    <source>
        <dbReference type="Proteomes" id="UP000054032"/>
    </source>
</evidence>
<sequence>MFCHAPLPPPSPFPFSLPNSETKNPTTTDNEEKKDFPRFLKPKVGLQERSERIHSQR</sequence>
<feature type="compositionally biased region" description="Polar residues" evidence="1">
    <location>
        <begin position="19"/>
        <end position="28"/>
    </location>
</feature>
<evidence type="ECO:0000313" key="2">
    <source>
        <dbReference type="EMBL" id="EUC48230.1"/>
    </source>
</evidence>
<feature type="region of interest" description="Disordered" evidence="1">
    <location>
        <begin position="1"/>
        <end position="57"/>
    </location>
</feature>
<feature type="compositionally biased region" description="Basic and acidic residues" evidence="1">
    <location>
        <begin position="46"/>
        <end position="57"/>
    </location>
</feature>
<keyword evidence="3" id="KW-1185">Reference proteome</keyword>
<dbReference type="EMBL" id="KI963943">
    <property type="protein sequence ID" value="EUC48230.1"/>
    <property type="molecule type" value="Genomic_DNA"/>
</dbReference>
<gene>
    <name evidence="2" type="ORF">COCMIDRAFT_87967</name>
</gene>
<evidence type="ECO:0000256" key="1">
    <source>
        <dbReference type="SAM" id="MobiDB-lite"/>
    </source>
</evidence>
<name>W6ZE18_COCMI</name>
<dbReference type="HOGENOM" id="CLU_2996214_0_0_1"/>
<feature type="compositionally biased region" description="Pro residues" evidence="1">
    <location>
        <begin position="1"/>
        <end position="15"/>
    </location>
</feature>
<accession>W6ZE18</accession>
<organism evidence="2 3">
    <name type="scientific">Bipolaris oryzae ATCC 44560</name>
    <dbReference type="NCBI Taxonomy" id="930090"/>
    <lineage>
        <taxon>Eukaryota</taxon>
        <taxon>Fungi</taxon>
        <taxon>Dikarya</taxon>
        <taxon>Ascomycota</taxon>
        <taxon>Pezizomycotina</taxon>
        <taxon>Dothideomycetes</taxon>
        <taxon>Pleosporomycetidae</taxon>
        <taxon>Pleosporales</taxon>
        <taxon>Pleosporineae</taxon>
        <taxon>Pleosporaceae</taxon>
        <taxon>Bipolaris</taxon>
    </lineage>
</organism>
<protein>
    <submittedName>
        <fullName evidence="2">Uncharacterized protein</fullName>
    </submittedName>
</protein>